<dbReference type="PRINTS" id="PR00947">
    <property type="entry name" value="CUTICLE"/>
</dbReference>
<proteinExistence type="predicted"/>
<dbReference type="GO" id="GO:0008010">
    <property type="term" value="F:structural constituent of chitin-based larval cuticle"/>
    <property type="evidence" value="ECO:0007669"/>
    <property type="project" value="TreeGrafter"/>
</dbReference>
<evidence type="ECO:0000313" key="4">
    <source>
        <dbReference type="EMBL" id="GBM40166.1"/>
    </source>
</evidence>
<dbReference type="InterPro" id="IPR050468">
    <property type="entry name" value="Cuticle_Struct_Prot"/>
</dbReference>
<gene>
    <name evidence="4" type="primary">CU57_56</name>
    <name evidence="4" type="ORF">AVEN_100573_1</name>
</gene>
<evidence type="ECO:0000313" key="5">
    <source>
        <dbReference type="Proteomes" id="UP000499080"/>
    </source>
</evidence>
<evidence type="ECO:0000256" key="1">
    <source>
        <dbReference type="ARBA" id="ARBA00002980"/>
    </source>
</evidence>
<dbReference type="PROSITE" id="PS51155">
    <property type="entry name" value="CHIT_BIND_RR_2"/>
    <property type="match status" value="1"/>
</dbReference>
<name>A0A4Y2FHX5_ARAVE</name>
<evidence type="ECO:0000256" key="3">
    <source>
        <dbReference type="PROSITE-ProRule" id="PRU00497"/>
    </source>
</evidence>
<dbReference type="InterPro" id="IPR000618">
    <property type="entry name" value="Insect_cuticle"/>
</dbReference>
<dbReference type="PROSITE" id="PS00233">
    <property type="entry name" value="CHIT_BIND_RR_1"/>
    <property type="match status" value="1"/>
</dbReference>
<keyword evidence="2 3" id="KW-0193">Cuticle</keyword>
<sequence>MGIKLNRYRFMKSYQNLIRKMIAKALIICAAVAAVQASAILNTHLLSTGVSTSSRQQDAYGNYAFGYDIKDGLGATNSRSEVGDAHGNKKGSYTLADIDGRARRVDYVADGHGFRAVVKTNEPGTAASAPAAALVASPYAGPIAPVVNHVAPVTPAVIGHGAATLVAAAPAVIGHAVSPLAISTPVVSAPVAYGNVLGHGAGLGYGAIIGNNLGLGLGVEKAVIY</sequence>
<dbReference type="InterPro" id="IPR031311">
    <property type="entry name" value="CHIT_BIND_RR_consensus"/>
</dbReference>
<dbReference type="PANTHER" id="PTHR10380">
    <property type="entry name" value="CUTICLE PROTEIN"/>
    <property type="match status" value="1"/>
</dbReference>
<dbReference type="OrthoDB" id="6434955at2759"/>
<comment type="caution">
    <text evidence="4">The sequence shown here is derived from an EMBL/GenBank/DDBJ whole genome shotgun (WGS) entry which is preliminary data.</text>
</comment>
<protein>
    <submittedName>
        <fullName evidence="4">Adult-specific rigid cuticular protein 15.7</fullName>
    </submittedName>
</protein>
<keyword evidence="5" id="KW-1185">Reference proteome</keyword>
<organism evidence="4 5">
    <name type="scientific">Araneus ventricosus</name>
    <name type="common">Orbweaver spider</name>
    <name type="synonym">Epeira ventricosa</name>
    <dbReference type="NCBI Taxonomy" id="182803"/>
    <lineage>
        <taxon>Eukaryota</taxon>
        <taxon>Metazoa</taxon>
        <taxon>Ecdysozoa</taxon>
        <taxon>Arthropoda</taxon>
        <taxon>Chelicerata</taxon>
        <taxon>Arachnida</taxon>
        <taxon>Araneae</taxon>
        <taxon>Araneomorphae</taxon>
        <taxon>Entelegynae</taxon>
        <taxon>Araneoidea</taxon>
        <taxon>Araneidae</taxon>
        <taxon>Araneus</taxon>
    </lineage>
</organism>
<dbReference type="PANTHER" id="PTHR10380:SF173">
    <property type="entry name" value="CUTICULAR PROTEIN 47EF, ISOFORM C-RELATED"/>
    <property type="match status" value="1"/>
</dbReference>
<evidence type="ECO:0000256" key="2">
    <source>
        <dbReference type="ARBA" id="ARBA00022460"/>
    </source>
</evidence>
<dbReference type="Proteomes" id="UP000499080">
    <property type="component" value="Unassembled WGS sequence"/>
</dbReference>
<dbReference type="EMBL" id="BGPR01000920">
    <property type="protein sequence ID" value="GBM40166.1"/>
    <property type="molecule type" value="Genomic_DNA"/>
</dbReference>
<dbReference type="AlphaFoldDB" id="A0A4Y2FHX5"/>
<reference evidence="4 5" key="1">
    <citation type="journal article" date="2019" name="Sci. Rep.">
        <title>Orb-weaving spider Araneus ventricosus genome elucidates the spidroin gene catalogue.</title>
        <authorList>
            <person name="Kono N."/>
            <person name="Nakamura H."/>
            <person name="Ohtoshi R."/>
            <person name="Moran D.A.P."/>
            <person name="Shinohara A."/>
            <person name="Yoshida Y."/>
            <person name="Fujiwara M."/>
            <person name="Mori M."/>
            <person name="Tomita M."/>
            <person name="Arakawa K."/>
        </authorList>
    </citation>
    <scope>NUCLEOTIDE SEQUENCE [LARGE SCALE GENOMIC DNA]</scope>
</reference>
<dbReference type="GO" id="GO:0062129">
    <property type="term" value="C:chitin-based extracellular matrix"/>
    <property type="evidence" value="ECO:0007669"/>
    <property type="project" value="TreeGrafter"/>
</dbReference>
<dbReference type="Pfam" id="PF00379">
    <property type="entry name" value="Chitin_bind_4"/>
    <property type="match status" value="1"/>
</dbReference>
<comment type="function">
    <text evidence="1">Component of the rigid cuticle of the spider.</text>
</comment>
<accession>A0A4Y2FHX5</accession>